<evidence type="ECO:0000256" key="6">
    <source>
        <dbReference type="ARBA" id="ARBA00022692"/>
    </source>
</evidence>
<evidence type="ECO:0000256" key="3">
    <source>
        <dbReference type="ARBA" id="ARBA00004614"/>
    </source>
</evidence>
<evidence type="ECO:0000256" key="16">
    <source>
        <dbReference type="SAM" id="SignalP"/>
    </source>
</evidence>
<evidence type="ECO:0000256" key="8">
    <source>
        <dbReference type="ARBA" id="ARBA00022989"/>
    </source>
</evidence>
<name>A0A9W6STZ2_CANBO</name>
<keyword evidence="14" id="KW-0968">Cytoplasmic vesicle</keyword>
<organism evidence="18 19">
    <name type="scientific">Candida boidinii</name>
    <name type="common">Yeast</name>
    <dbReference type="NCBI Taxonomy" id="5477"/>
    <lineage>
        <taxon>Eukaryota</taxon>
        <taxon>Fungi</taxon>
        <taxon>Dikarya</taxon>
        <taxon>Ascomycota</taxon>
        <taxon>Saccharomycotina</taxon>
        <taxon>Pichiomycetes</taxon>
        <taxon>Pichiales</taxon>
        <taxon>Pichiaceae</taxon>
        <taxon>Ogataea</taxon>
        <taxon>Ogataea/Candida clade</taxon>
    </lineage>
</organism>
<feature type="domain" description="MRH" evidence="17">
    <location>
        <begin position="16"/>
        <end position="185"/>
    </location>
</feature>
<evidence type="ECO:0000256" key="14">
    <source>
        <dbReference type="ARBA" id="ARBA00023329"/>
    </source>
</evidence>
<dbReference type="GO" id="GO:0031966">
    <property type="term" value="C:mitochondrial membrane"/>
    <property type="evidence" value="ECO:0007669"/>
    <property type="project" value="UniProtKB-SubCell"/>
</dbReference>
<evidence type="ECO:0000256" key="5">
    <source>
        <dbReference type="ARBA" id="ARBA00013776"/>
    </source>
</evidence>
<keyword evidence="9" id="KW-0072">Autophagy</keyword>
<dbReference type="InterPro" id="IPR018939">
    <property type="entry name" value="Autophagy-rel_prot_27"/>
</dbReference>
<dbReference type="GO" id="GO:0006914">
    <property type="term" value="P:autophagy"/>
    <property type="evidence" value="ECO:0007669"/>
    <property type="project" value="UniProtKB-KW"/>
</dbReference>
<proteinExistence type="inferred from homology"/>
<keyword evidence="8 15" id="KW-1133">Transmembrane helix</keyword>
<reference evidence="18" key="1">
    <citation type="submission" date="2023-04" db="EMBL/GenBank/DDBJ databases">
        <title>Candida boidinii NBRC 10035.</title>
        <authorList>
            <person name="Ichikawa N."/>
            <person name="Sato H."/>
            <person name="Tonouchi N."/>
        </authorList>
    </citation>
    <scope>NUCLEOTIDE SEQUENCE</scope>
    <source>
        <strain evidence="18">NBRC 10035</strain>
    </source>
</reference>
<dbReference type="Proteomes" id="UP001165120">
    <property type="component" value="Unassembled WGS sequence"/>
</dbReference>
<keyword evidence="12 15" id="KW-0472">Membrane</keyword>
<keyword evidence="11" id="KW-0496">Mitochondrion</keyword>
<evidence type="ECO:0000256" key="13">
    <source>
        <dbReference type="ARBA" id="ARBA00023157"/>
    </source>
</evidence>
<feature type="transmembrane region" description="Helical" evidence="15">
    <location>
        <begin position="206"/>
        <end position="226"/>
    </location>
</feature>
<evidence type="ECO:0000256" key="15">
    <source>
        <dbReference type="SAM" id="Phobius"/>
    </source>
</evidence>
<dbReference type="GO" id="GO:0030659">
    <property type="term" value="C:cytoplasmic vesicle membrane"/>
    <property type="evidence" value="ECO:0007669"/>
    <property type="project" value="UniProtKB-SubCell"/>
</dbReference>
<evidence type="ECO:0000256" key="4">
    <source>
        <dbReference type="ARBA" id="ARBA00005363"/>
    </source>
</evidence>
<keyword evidence="7 16" id="KW-0732">Signal</keyword>
<keyword evidence="6 15" id="KW-0812">Transmembrane</keyword>
<evidence type="ECO:0000313" key="18">
    <source>
        <dbReference type="EMBL" id="GME67196.1"/>
    </source>
</evidence>
<comment type="subcellular location">
    <subcellularLocation>
        <location evidence="2">Cytoplasmic vesicle membrane</location>
        <topology evidence="2">Single-pass type I membrane protein</topology>
    </subcellularLocation>
    <subcellularLocation>
        <location evidence="3">Golgi apparatus membrane</location>
        <topology evidence="3">Single-pass type I membrane protein</topology>
    </subcellularLocation>
    <subcellularLocation>
        <location evidence="1">Mitochondrion membrane</location>
        <topology evidence="1">Single-pass membrane protein</topology>
    </subcellularLocation>
</comment>
<accession>A0A9W6STZ2</accession>
<dbReference type="InterPro" id="IPR044865">
    <property type="entry name" value="MRH_dom"/>
</dbReference>
<evidence type="ECO:0000256" key="10">
    <source>
        <dbReference type="ARBA" id="ARBA00023034"/>
    </source>
</evidence>
<dbReference type="AlphaFoldDB" id="A0A9W6STZ2"/>
<evidence type="ECO:0000256" key="2">
    <source>
        <dbReference type="ARBA" id="ARBA00004358"/>
    </source>
</evidence>
<evidence type="ECO:0000313" key="19">
    <source>
        <dbReference type="Proteomes" id="UP001165120"/>
    </source>
</evidence>
<comment type="similarity">
    <text evidence="4">Belongs to the ATG27 family.</text>
</comment>
<dbReference type="EMBL" id="BSXN01000118">
    <property type="protein sequence ID" value="GME67196.1"/>
    <property type="molecule type" value="Genomic_DNA"/>
</dbReference>
<protein>
    <recommendedName>
        <fullName evidence="5">Autophagy-related protein 27</fullName>
    </recommendedName>
</protein>
<feature type="signal peptide" evidence="16">
    <location>
        <begin position="1"/>
        <end position="18"/>
    </location>
</feature>
<keyword evidence="10" id="KW-0333">Golgi apparatus</keyword>
<comment type="caution">
    <text evidence="18">The sequence shown here is derived from an EMBL/GenBank/DDBJ whole genome shotgun (WGS) entry which is preliminary data.</text>
</comment>
<evidence type="ECO:0000259" key="17">
    <source>
        <dbReference type="PROSITE" id="PS51914"/>
    </source>
</evidence>
<sequence length="279" mass="31173">MQLSIILISLILSVCSQCLDLSNEFFNKYSKLKSLQSGPVINGFKKIETPPTQTTYNWHLALYNPEVESSYPDIKNVENCQGAQLCGLTSIIDRKGVSLLSEIIWIPTDVSPKYITELEENGKDNNGTSSYFKAIFNEVKWGNNLIGAEIKFICDSTDNSYHLDVVSWDKTNIQLEFKSAVNCESIEGSEPPAGSKPPYGDDDSSGWGFFTWLFILLVIIFASYIIGNAWINVNRVNGNEFLNELIDVFIDTVTRIPQFIKEVVSKFSGSNDRGGYSAV</sequence>
<feature type="chain" id="PRO_5040836150" description="Autophagy-related protein 27" evidence="16">
    <location>
        <begin position="19"/>
        <end position="279"/>
    </location>
</feature>
<dbReference type="Pfam" id="PF09451">
    <property type="entry name" value="ATG27"/>
    <property type="match status" value="1"/>
</dbReference>
<evidence type="ECO:0000256" key="7">
    <source>
        <dbReference type="ARBA" id="ARBA00022729"/>
    </source>
</evidence>
<gene>
    <name evidence="18" type="ORF">Cboi02_000062500</name>
</gene>
<evidence type="ECO:0000256" key="12">
    <source>
        <dbReference type="ARBA" id="ARBA00023136"/>
    </source>
</evidence>
<keyword evidence="13" id="KW-1015">Disulfide bond</keyword>
<evidence type="ECO:0000256" key="11">
    <source>
        <dbReference type="ARBA" id="ARBA00023128"/>
    </source>
</evidence>
<dbReference type="PROSITE" id="PS51914">
    <property type="entry name" value="MRH"/>
    <property type="match status" value="1"/>
</dbReference>
<evidence type="ECO:0000256" key="1">
    <source>
        <dbReference type="ARBA" id="ARBA00004304"/>
    </source>
</evidence>
<keyword evidence="19" id="KW-1185">Reference proteome</keyword>
<dbReference type="GO" id="GO:0000139">
    <property type="term" value="C:Golgi membrane"/>
    <property type="evidence" value="ECO:0007669"/>
    <property type="project" value="UniProtKB-SubCell"/>
</dbReference>
<evidence type="ECO:0000256" key="9">
    <source>
        <dbReference type="ARBA" id="ARBA00023006"/>
    </source>
</evidence>